<dbReference type="GO" id="GO:0016787">
    <property type="term" value="F:hydrolase activity"/>
    <property type="evidence" value="ECO:0007669"/>
    <property type="project" value="UniProtKB-KW"/>
</dbReference>
<dbReference type="EMBL" id="JBHSQO010000004">
    <property type="protein sequence ID" value="MFC6088679.1"/>
    <property type="molecule type" value="Genomic_DNA"/>
</dbReference>
<evidence type="ECO:0000313" key="3">
    <source>
        <dbReference type="EMBL" id="MFC6088679.1"/>
    </source>
</evidence>
<comment type="caution">
    <text evidence="3">The sequence shown here is derived from an EMBL/GenBank/DDBJ whole genome shotgun (WGS) entry which is preliminary data.</text>
</comment>
<dbReference type="RefSeq" id="WP_380633392.1">
    <property type="nucleotide sequence ID" value="NZ_JBHSQO010000004.1"/>
</dbReference>
<dbReference type="NCBIfam" id="NF041024">
    <property type="entry name" value="acVLRF1_NCBI"/>
    <property type="match status" value="1"/>
</dbReference>
<reference evidence="4" key="1">
    <citation type="journal article" date="2019" name="Int. J. Syst. Evol. Microbiol.">
        <title>The Global Catalogue of Microorganisms (GCM) 10K type strain sequencing project: providing services to taxonomists for standard genome sequencing and annotation.</title>
        <authorList>
            <consortium name="The Broad Institute Genomics Platform"/>
            <consortium name="The Broad Institute Genome Sequencing Center for Infectious Disease"/>
            <person name="Wu L."/>
            <person name="Ma J."/>
        </authorList>
    </citation>
    <scope>NUCLEOTIDE SEQUENCE [LARGE SCALE GENOMIC DNA]</scope>
    <source>
        <strain evidence="4">CGMCC 4.7246</strain>
    </source>
</reference>
<evidence type="ECO:0000256" key="1">
    <source>
        <dbReference type="SAM" id="MobiDB-lite"/>
    </source>
</evidence>
<organism evidence="3 4">
    <name type="scientific">Saccharothrix lopnurensis</name>
    <dbReference type="NCBI Taxonomy" id="1670621"/>
    <lineage>
        <taxon>Bacteria</taxon>
        <taxon>Bacillati</taxon>
        <taxon>Actinomycetota</taxon>
        <taxon>Actinomycetes</taxon>
        <taxon>Pseudonocardiales</taxon>
        <taxon>Pseudonocardiaceae</taxon>
        <taxon>Saccharothrix</taxon>
    </lineage>
</organism>
<dbReference type="Proteomes" id="UP001596220">
    <property type="component" value="Unassembled WGS sequence"/>
</dbReference>
<keyword evidence="3" id="KW-0378">Hydrolase</keyword>
<dbReference type="InterPro" id="IPR042226">
    <property type="entry name" value="eFR1_2_sf"/>
</dbReference>
<feature type="region of interest" description="Disordered" evidence="1">
    <location>
        <begin position="63"/>
        <end position="118"/>
    </location>
</feature>
<feature type="compositionally biased region" description="Low complexity" evidence="1">
    <location>
        <begin position="75"/>
        <end position="118"/>
    </location>
</feature>
<sequence length="288" mass="30122">MSRVRPVSGGGRAVEVEPERLTRWFERFAGLHGGVATTAVTEHEFLVTAVDGTTASVSAAFGRLTPEGEPDRRSPGGSPPSAASSPASSPAGLPPAGRSSSPSSSGPPSTHRSSASSSGRVFEGLVLDPLLANALTPRRLGLLLVRLGGHSIGVALDGRVLVSTTDSHQVHGRNKAGGWSQQRFARRREGQARVALHAAADDAARVLAPRVAQLDAVVLGGDRQALDALRADRRLAEVFALASPRVLDVPEPRRAVLDEAAVRARAVEVVVREPPETRDNPQPAPPHS</sequence>
<keyword evidence="4" id="KW-1185">Reference proteome</keyword>
<name>A0ABW1P140_9PSEU</name>
<dbReference type="Pfam" id="PF18859">
    <property type="entry name" value="acVLRF1"/>
    <property type="match status" value="1"/>
</dbReference>
<gene>
    <name evidence="3" type="ORF">ACFP3R_05295</name>
</gene>
<feature type="domain" description="Actinobacteria/chloroflexi VLRF1 release factor" evidence="2">
    <location>
        <begin position="138"/>
        <end position="269"/>
    </location>
</feature>
<proteinExistence type="predicted"/>
<accession>A0ABW1P140</accession>
<dbReference type="Gene3D" id="3.30.420.60">
    <property type="entry name" value="eRF1 domain 2"/>
    <property type="match status" value="1"/>
</dbReference>
<evidence type="ECO:0000313" key="4">
    <source>
        <dbReference type="Proteomes" id="UP001596220"/>
    </source>
</evidence>
<evidence type="ECO:0000259" key="2">
    <source>
        <dbReference type="Pfam" id="PF18859"/>
    </source>
</evidence>
<protein>
    <submittedName>
        <fullName evidence="3">AcVLRF1 family peptidyl-tRNA hydrolase</fullName>
    </submittedName>
</protein>
<dbReference type="SUPFAM" id="SSF53137">
    <property type="entry name" value="Translational machinery components"/>
    <property type="match status" value="1"/>
</dbReference>
<dbReference type="InterPro" id="IPR040783">
    <property type="entry name" value="VLRF1"/>
</dbReference>